<dbReference type="Pfam" id="PF00528">
    <property type="entry name" value="BPD_transp_1"/>
    <property type="match status" value="1"/>
</dbReference>
<evidence type="ECO:0000259" key="8">
    <source>
        <dbReference type="PROSITE" id="PS50928"/>
    </source>
</evidence>
<dbReference type="Gene3D" id="1.10.3720.10">
    <property type="entry name" value="MetI-like"/>
    <property type="match status" value="1"/>
</dbReference>
<evidence type="ECO:0000313" key="9">
    <source>
        <dbReference type="EMBL" id="CBL28704.1"/>
    </source>
</evidence>
<feature type="transmembrane region" description="Helical" evidence="7">
    <location>
        <begin position="249"/>
        <end position="270"/>
    </location>
</feature>
<comment type="subcellular location">
    <subcellularLocation>
        <location evidence="1 7">Cell membrane</location>
        <topology evidence="1 7">Multi-pass membrane protein</topology>
    </subcellularLocation>
</comment>
<name>A0AB94IYF8_9BACT</name>
<dbReference type="Proteomes" id="UP000008957">
    <property type="component" value="Chromosome"/>
</dbReference>
<dbReference type="SUPFAM" id="SSF161098">
    <property type="entry name" value="MetI-like"/>
    <property type="match status" value="1"/>
</dbReference>
<evidence type="ECO:0000256" key="3">
    <source>
        <dbReference type="ARBA" id="ARBA00022475"/>
    </source>
</evidence>
<evidence type="ECO:0000256" key="1">
    <source>
        <dbReference type="ARBA" id="ARBA00004651"/>
    </source>
</evidence>
<evidence type="ECO:0000256" key="2">
    <source>
        <dbReference type="ARBA" id="ARBA00022448"/>
    </source>
</evidence>
<dbReference type="PANTHER" id="PTHR43386">
    <property type="entry name" value="OLIGOPEPTIDE TRANSPORT SYSTEM PERMEASE PROTEIN APPC"/>
    <property type="match status" value="1"/>
</dbReference>
<keyword evidence="2 7" id="KW-0813">Transport</keyword>
<comment type="similarity">
    <text evidence="7">Belongs to the binding-protein-dependent transport system permease family.</text>
</comment>
<dbReference type="RefSeq" id="WP_015556851.1">
    <property type="nucleotide sequence ID" value="NC_021038.1"/>
</dbReference>
<dbReference type="InterPro" id="IPR050366">
    <property type="entry name" value="BP-dependent_transpt_permease"/>
</dbReference>
<keyword evidence="10" id="KW-1185">Reference proteome</keyword>
<keyword evidence="3" id="KW-1003">Cell membrane</keyword>
<sequence length="284" mass="30536">MILKKNSMLRLTLIRLRRNKLAMIGLAVLILLILVAVFADYVAPFKYSRQNLREVLQYPNAKHLLGTDEFGRDVLSRLIYGARVSLQVGLVSVSIALVLGGALGAIAGYYGGWLDNLLMRLMDVQLAIPSTLLAIAIAAALGPGLFNLMIAVGISSVPRFSRLLRASVLSVKEMEFIEAARAMGASDFRIILLHILPNCCAPLIVQATLSVAGAILSSAALSFIGLGIQPPFPEWGGMLSSARGYLRGSAYLSMFPGIAIVVTIIALNFLGDGLRDAMDPKLKR</sequence>
<reference evidence="10" key="1">
    <citation type="submission" date="2010-03" db="EMBL/GenBank/DDBJ databases">
        <title>The genome sequence of Synergistetes sp. SGP1.</title>
        <authorList>
            <consortium name="metaHIT consortium -- http://www.metahit.eu/"/>
            <person name="Pajon A."/>
            <person name="Turner K."/>
            <person name="Parkhill J."/>
            <person name="Wade W."/>
            <person name="Vartoukian S."/>
        </authorList>
    </citation>
    <scope>NUCLEOTIDE SEQUENCE [LARGE SCALE GENOMIC DNA]</scope>
    <source>
        <strain evidence="10">SGP1</strain>
    </source>
</reference>
<dbReference type="InterPro" id="IPR035906">
    <property type="entry name" value="MetI-like_sf"/>
</dbReference>
<dbReference type="PROSITE" id="PS50928">
    <property type="entry name" value="ABC_TM1"/>
    <property type="match status" value="1"/>
</dbReference>
<protein>
    <submittedName>
        <fullName evidence="9">ABC-type dipeptide/oligopeptide/nickel transport systems, permease components</fullName>
    </submittedName>
</protein>
<reference evidence="9 10" key="2">
    <citation type="submission" date="2010-03" db="EMBL/GenBank/DDBJ databases">
        <authorList>
            <person name="Pajon A."/>
        </authorList>
    </citation>
    <scope>NUCLEOTIDE SEQUENCE [LARGE SCALE GENOMIC DNA]</scope>
    <source>
        <strain evidence="9 10">SGP1</strain>
    </source>
</reference>
<dbReference type="GO" id="GO:0005886">
    <property type="term" value="C:plasma membrane"/>
    <property type="evidence" value="ECO:0007669"/>
    <property type="project" value="UniProtKB-SubCell"/>
</dbReference>
<dbReference type="InterPro" id="IPR025966">
    <property type="entry name" value="OppC_N"/>
</dbReference>
<dbReference type="AlphaFoldDB" id="A0AB94IYF8"/>
<keyword evidence="6 7" id="KW-0472">Membrane</keyword>
<dbReference type="KEGG" id="sbr:SY1_18460"/>
<keyword evidence="4 7" id="KW-0812">Transmembrane</keyword>
<feature type="transmembrane region" description="Helical" evidence="7">
    <location>
        <begin position="88"/>
        <end position="111"/>
    </location>
</feature>
<evidence type="ECO:0000313" key="10">
    <source>
        <dbReference type="Proteomes" id="UP000008957"/>
    </source>
</evidence>
<dbReference type="Pfam" id="PF12911">
    <property type="entry name" value="OppC_N"/>
    <property type="match status" value="1"/>
</dbReference>
<dbReference type="GO" id="GO:0055085">
    <property type="term" value="P:transmembrane transport"/>
    <property type="evidence" value="ECO:0007669"/>
    <property type="project" value="InterPro"/>
</dbReference>
<feature type="domain" description="ABC transmembrane type-1" evidence="8">
    <location>
        <begin position="82"/>
        <end position="271"/>
    </location>
</feature>
<organism evidence="9 10">
    <name type="scientific">Fretibacterium fastidiosum</name>
    <dbReference type="NCBI Taxonomy" id="651822"/>
    <lineage>
        <taxon>Bacteria</taxon>
        <taxon>Thermotogati</taxon>
        <taxon>Synergistota</taxon>
        <taxon>Synergistia</taxon>
        <taxon>Synergistales</taxon>
        <taxon>Aminobacteriaceae</taxon>
        <taxon>Fretibacterium</taxon>
    </lineage>
</organism>
<accession>A0AB94IYF8</accession>
<dbReference type="PANTHER" id="PTHR43386:SF1">
    <property type="entry name" value="D,D-DIPEPTIDE TRANSPORT SYSTEM PERMEASE PROTEIN DDPC-RELATED"/>
    <property type="match status" value="1"/>
</dbReference>
<feature type="transmembrane region" description="Helical" evidence="7">
    <location>
        <begin position="132"/>
        <end position="154"/>
    </location>
</feature>
<feature type="transmembrane region" description="Helical" evidence="7">
    <location>
        <begin position="203"/>
        <end position="228"/>
    </location>
</feature>
<dbReference type="CDD" id="cd06261">
    <property type="entry name" value="TM_PBP2"/>
    <property type="match status" value="1"/>
</dbReference>
<gene>
    <name evidence="9" type="ORF">SY1_18460</name>
</gene>
<proteinExistence type="inferred from homology"/>
<evidence type="ECO:0000256" key="7">
    <source>
        <dbReference type="RuleBase" id="RU363032"/>
    </source>
</evidence>
<dbReference type="EMBL" id="FP929056">
    <property type="protein sequence ID" value="CBL28704.1"/>
    <property type="molecule type" value="Genomic_DNA"/>
</dbReference>
<evidence type="ECO:0000256" key="4">
    <source>
        <dbReference type="ARBA" id="ARBA00022692"/>
    </source>
</evidence>
<evidence type="ECO:0000256" key="6">
    <source>
        <dbReference type="ARBA" id="ARBA00023136"/>
    </source>
</evidence>
<dbReference type="InterPro" id="IPR000515">
    <property type="entry name" value="MetI-like"/>
</dbReference>
<keyword evidence="5 7" id="KW-1133">Transmembrane helix</keyword>
<evidence type="ECO:0000256" key="5">
    <source>
        <dbReference type="ARBA" id="ARBA00022989"/>
    </source>
</evidence>
<feature type="transmembrane region" description="Helical" evidence="7">
    <location>
        <begin position="21"/>
        <end position="43"/>
    </location>
</feature>